<dbReference type="InterPro" id="IPR038731">
    <property type="entry name" value="RgtA/B/C-like"/>
</dbReference>
<accession>A0ABN2R971</accession>
<keyword evidence="1" id="KW-0472">Membrane</keyword>
<keyword evidence="1" id="KW-1133">Transmembrane helix</keyword>
<gene>
    <name evidence="3" type="ORF">GCM10009798_27400</name>
</gene>
<organism evidence="3 4">
    <name type="scientific">Nocardioides panacihumi</name>
    <dbReference type="NCBI Taxonomy" id="400774"/>
    <lineage>
        <taxon>Bacteria</taxon>
        <taxon>Bacillati</taxon>
        <taxon>Actinomycetota</taxon>
        <taxon>Actinomycetes</taxon>
        <taxon>Propionibacteriales</taxon>
        <taxon>Nocardioidaceae</taxon>
        <taxon>Nocardioides</taxon>
    </lineage>
</organism>
<feature type="transmembrane region" description="Helical" evidence="1">
    <location>
        <begin position="182"/>
        <end position="201"/>
    </location>
</feature>
<feature type="transmembrane region" description="Helical" evidence="1">
    <location>
        <begin position="241"/>
        <end position="263"/>
    </location>
</feature>
<feature type="transmembrane region" description="Helical" evidence="1">
    <location>
        <begin position="207"/>
        <end position="229"/>
    </location>
</feature>
<feature type="transmembrane region" description="Helical" evidence="1">
    <location>
        <begin position="431"/>
        <end position="450"/>
    </location>
</feature>
<protein>
    <recommendedName>
        <fullName evidence="2">Glycosyltransferase RgtA/B/C/D-like domain-containing protein</fullName>
    </recommendedName>
</protein>
<dbReference type="EMBL" id="BAAAPB010000002">
    <property type="protein sequence ID" value="GAA1965596.1"/>
    <property type="molecule type" value="Genomic_DNA"/>
</dbReference>
<evidence type="ECO:0000313" key="3">
    <source>
        <dbReference type="EMBL" id="GAA1965596.1"/>
    </source>
</evidence>
<evidence type="ECO:0000259" key="2">
    <source>
        <dbReference type="Pfam" id="PF13231"/>
    </source>
</evidence>
<proteinExistence type="predicted"/>
<feature type="transmembrane region" description="Helical" evidence="1">
    <location>
        <begin position="12"/>
        <end position="34"/>
    </location>
</feature>
<keyword evidence="1" id="KW-0812">Transmembrane</keyword>
<feature type="transmembrane region" description="Helical" evidence="1">
    <location>
        <begin position="283"/>
        <end position="302"/>
    </location>
</feature>
<feature type="domain" description="Glycosyltransferase RgtA/B/C/D-like" evidence="2">
    <location>
        <begin position="161"/>
        <end position="294"/>
    </location>
</feature>
<dbReference type="Pfam" id="PF13231">
    <property type="entry name" value="PMT_2"/>
    <property type="match status" value="1"/>
</dbReference>
<comment type="caution">
    <text evidence="3">The sequence shown here is derived from an EMBL/GenBank/DDBJ whole genome shotgun (WGS) entry which is preliminary data.</text>
</comment>
<reference evidence="3 4" key="1">
    <citation type="journal article" date="2019" name="Int. J. Syst. Evol. Microbiol.">
        <title>The Global Catalogue of Microorganisms (GCM) 10K type strain sequencing project: providing services to taxonomists for standard genome sequencing and annotation.</title>
        <authorList>
            <consortium name="The Broad Institute Genomics Platform"/>
            <consortium name="The Broad Institute Genome Sequencing Center for Infectious Disease"/>
            <person name="Wu L."/>
            <person name="Ma J."/>
        </authorList>
    </citation>
    <scope>NUCLEOTIDE SEQUENCE [LARGE SCALE GENOMIC DNA]</scope>
    <source>
        <strain evidence="3 4">JCM 15309</strain>
    </source>
</reference>
<feature type="transmembrane region" description="Helical" evidence="1">
    <location>
        <begin position="156"/>
        <end position="175"/>
    </location>
</feature>
<feature type="transmembrane region" description="Helical" evidence="1">
    <location>
        <begin position="40"/>
        <end position="61"/>
    </location>
</feature>
<feature type="transmembrane region" description="Helical" evidence="1">
    <location>
        <begin position="481"/>
        <end position="499"/>
    </location>
</feature>
<keyword evidence="4" id="KW-1185">Reference proteome</keyword>
<dbReference type="Proteomes" id="UP001500571">
    <property type="component" value="Unassembled WGS sequence"/>
</dbReference>
<feature type="transmembrane region" description="Helical" evidence="1">
    <location>
        <begin position="456"/>
        <end position="474"/>
    </location>
</feature>
<sequence length="516" mass="55108">MLRIQRSAGPMVAWVTFALLALAALDALFTRLVLSASKPWSAIALALLGVGAWLALSGPIARRVGSLRPGSRRLLLVGGALAYLALQLTLTLTTARLPGFDAMVLFSAAQNEVLGVDGGAFYVRYFTLYPFNELLETIYYVLFSTVHAFGGGPRQFTYAACLMNGLFLTTSALLTLKVARRLLGGVAAVFCTGLVAVFLLLSPWLHVVYSDTVGMMFPIAMLAVASAVSPEASGWRRLLPWLAIGVLGGIGMSIKPTVVFALVGIVGGPLLLRPRSFRSHGPAVAAAALAFLVIRALVPVGIHAADISPIQQSDPGGAFPITSQLAMGTEGSGGYNPQDVGEILRTPDDERSALGLRLYKERVKALGASGYARLLNDKLTATLDQGTFGQWGEGGLVKVAPLRDDGVSRFVQSFYDAYGSRHGIAVGMWDGVWLVGLALLCVPLVLRRGWARRFDALFPIALSLVLLLAFHTVFQTRARYLYLYAPFLLVLMSGGALQVRGAVTGAVRRSRAERTS</sequence>
<name>A0ABN2R971_9ACTN</name>
<evidence type="ECO:0000256" key="1">
    <source>
        <dbReference type="SAM" id="Phobius"/>
    </source>
</evidence>
<evidence type="ECO:0000313" key="4">
    <source>
        <dbReference type="Proteomes" id="UP001500571"/>
    </source>
</evidence>
<feature type="transmembrane region" description="Helical" evidence="1">
    <location>
        <begin position="73"/>
        <end position="95"/>
    </location>
</feature>